<dbReference type="AlphaFoldDB" id="A0A381VF86"/>
<name>A0A381VF86_9ZZZZ</name>
<evidence type="ECO:0000313" key="2">
    <source>
        <dbReference type="EMBL" id="SVA39026.1"/>
    </source>
</evidence>
<keyword evidence="1" id="KW-0472">Membrane</keyword>
<evidence type="ECO:0008006" key="3">
    <source>
        <dbReference type="Google" id="ProtNLM"/>
    </source>
</evidence>
<protein>
    <recommendedName>
        <fullName evidence="3">ABC transmembrane type-1 domain-containing protein</fullName>
    </recommendedName>
</protein>
<feature type="non-terminal residue" evidence="2">
    <location>
        <position position="68"/>
    </location>
</feature>
<reference evidence="2" key="1">
    <citation type="submission" date="2018-05" db="EMBL/GenBank/DDBJ databases">
        <authorList>
            <person name="Lanie J.A."/>
            <person name="Ng W.-L."/>
            <person name="Kazmierczak K.M."/>
            <person name="Andrzejewski T.M."/>
            <person name="Davidsen T.M."/>
            <person name="Wayne K.J."/>
            <person name="Tettelin H."/>
            <person name="Glass J.I."/>
            <person name="Rusch D."/>
            <person name="Podicherti R."/>
            <person name="Tsui H.-C.T."/>
            <person name="Winkler M.E."/>
        </authorList>
    </citation>
    <scope>NUCLEOTIDE SEQUENCE</scope>
</reference>
<proteinExistence type="predicted"/>
<organism evidence="2">
    <name type="scientific">marine metagenome</name>
    <dbReference type="NCBI Taxonomy" id="408172"/>
    <lineage>
        <taxon>unclassified sequences</taxon>
        <taxon>metagenomes</taxon>
        <taxon>ecological metagenomes</taxon>
    </lineage>
</organism>
<accession>A0A381VF86</accession>
<keyword evidence="1" id="KW-1133">Transmembrane helix</keyword>
<gene>
    <name evidence="2" type="ORF">METZ01_LOCUS91880</name>
</gene>
<sequence length="68" mass="7865">MTRITSGIPRLGDYIAKTLPNLDTNLLFANSQIEGSVPYWYFNFKKYIVLLYETFNMAVLSTLFGFVF</sequence>
<feature type="transmembrane region" description="Helical" evidence="1">
    <location>
        <begin position="47"/>
        <end position="67"/>
    </location>
</feature>
<evidence type="ECO:0000256" key="1">
    <source>
        <dbReference type="SAM" id="Phobius"/>
    </source>
</evidence>
<keyword evidence="1" id="KW-0812">Transmembrane</keyword>
<dbReference type="EMBL" id="UINC01008678">
    <property type="protein sequence ID" value="SVA39026.1"/>
    <property type="molecule type" value="Genomic_DNA"/>
</dbReference>